<dbReference type="Proteomes" id="UP000783588">
    <property type="component" value="Unassembled WGS sequence"/>
</dbReference>
<dbReference type="InterPro" id="IPR021377">
    <property type="entry name" value="DUF3006"/>
</dbReference>
<evidence type="ECO:0000313" key="1">
    <source>
        <dbReference type="EMBL" id="MBU5490579.1"/>
    </source>
</evidence>
<accession>A0ABS6ESB1</accession>
<protein>
    <submittedName>
        <fullName evidence="1">DUF3006 domain-containing protein</fullName>
    </submittedName>
</protein>
<name>A0ABS6ESB1_9FIRM</name>
<evidence type="ECO:0000313" key="2">
    <source>
        <dbReference type="Proteomes" id="UP000783588"/>
    </source>
</evidence>
<organism evidence="1 2">
    <name type="scientific">Butyricicoccus intestinisimiae</name>
    <dbReference type="NCBI Taxonomy" id="2841509"/>
    <lineage>
        <taxon>Bacteria</taxon>
        <taxon>Bacillati</taxon>
        <taxon>Bacillota</taxon>
        <taxon>Clostridia</taxon>
        <taxon>Eubacteriales</taxon>
        <taxon>Butyricicoccaceae</taxon>
        <taxon>Butyricicoccus</taxon>
    </lineage>
</organism>
<proteinExistence type="predicted"/>
<reference evidence="1 2" key="1">
    <citation type="submission" date="2021-06" db="EMBL/GenBank/DDBJ databases">
        <authorList>
            <person name="Sun Q."/>
            <person name="Li D."/>
        </authorList>
    </citation>
    <scope>NUCLEOTIDE SEQUENCE [LARGE SCALE GENOMIC DNA]</scope>
    <source>
        <strain evidence="1 2">MSJd-7</strain>
    </source>
</reference>
<gene>
    <name evidence="1" type="ORF">KQI75_08085</name>
</gene>
<sequence>MKGIVDRIENGIAVVETKSGMLDLPAPDGLQDGDFVELENGKIVSIDRDAAQARRAKLQERLDRMMKKK</sequence>
<dbReference type="Pfam" id="PF11213">
    <property type="entry name" value="DUF3006"/>
    <property type="match status" value="1"/>
</dbReference>
<dbReference type="RefSeq" id="WP_216470227.1">
    <property type="nucleotide sequence ID" value="NZ_JAHLQI010000003.1"/>
</dbReference>
<comment type="caution">
    <text evidence="1">The sequence shown here is derived from an EMBL/GenBank/DDBJ whole genome shotgun (WGS) entry which is preliminary data.</text>
</comment>
<dbReference type="EMBL" id="JAHLQI010000003">
    <property type="protein sequence ID" value="MBU5490579.1"/>
    <property type="molecule type" value="Genomic_DNA"/>
</dbReference>
<keyword evidence="2" id="KW-1185">Reference proteome</keyword>